<evidence type="ECO:0000313" key="3">
    <source>
        <dbReference type="EMBL" id="KAG9322854.1"/>
    </source>
</evidence>
<keyword evidence="2" id="KW-0812">Transmembrane</keyword>
<evidence type="ECO:0000256" key="1">
    <source>
        <dbReference type="SAM" id="MobiDB-lite"/>
    </source>
</evidence>
<feature type="transmembrane region" description="Helical" evidence="2">
    <location>
        <begin position="21"/>
        <end position="38"/>
    </location>
</feature>
<evidence type="ECO:0000313" key="4">
    <source>
        <dbReference type="Proteomes" id="UP000717515"/>
    </source>
</evidence>
<organism evidence="3 4">
    <name type="scientific">Mortierella alpina</name>
    <name type="common">Oleaginous fungus</name>
    <name type="synonym">Mortierella renispora</name>
    <dbReference type="NCBI Taxonomy" id="64518"/>
    <lineage>
        <taxon>Eukaryota</taxon>
        <taxon>Fungi</taxon>
        <taxon>Fungi incertae sedis</taxon>
        <taxon>Mucoromycota</taxon>
        <taxon>Mortierellomycotina</taxon>
        <taxon>Mortierellomycetes</taxon>
        <taxon>Mortierellales</taxon>
        <taxon>Mortierellaceae</taxon>
        <taxon>Mortierella</taxon>
    </lineage>
</organism>
<feature type="compositionally biased region" description="Basic and acidic residues" evidence="1">
    <location>
        <begin position="640"/>
        <end position="656"/>
    </location>
</feature>
<comment type="caution">
    <text evidence="3">The sequence shown here is derived from an EMBL/GenBank/DDBJ whole genome shotgun (WGS) entry which is preliminary data.</text>
</comment>
<sequence length="656" mass="73784">MNPPEARRQSSYFASIRRQPLDFMGSSTLFVARPLWFICTLGSQWPRRRVGENFGVCVFRTVVIFVIRFACLLGALWYFLTYIRYVKQGPSERPYNLLRGEKTMKKTAGPVVTLLGTEPNKMNITGINYNVNNTIYAIDLDLVEYRRNNISGQVMDIDLSSFELEGGVNNYLYVEIEHAAELPQDVWTFVSLYHPKTSTQGQAPTTRDMFNSYAFTPGHFVEIRYTSVQFFTVFRPNDNSSTWERFKSFIGYMDPVEDYSYQSTVQHIPFPIGMYSPHSSVIVLRPPSVVEFTEYEEEKTSFKDTMAKIGGLLSLVGSIVVFLFGVSLVSPWGFLASLPFFRRRMSNSLAKAYNSAEGFSKGPFTTHIDEIGDFDHTVPTNDMRITMLKERIDELELVLSEYYLDGCVFQHYSEERDQVRLERAKTRTGRPKSKQAGQDQYQQQQQQQQRPSYNREPSSEITVSAYYQQQQQINKKQGVSQQSLLGPVEDDDISRDHGFAAPPFSEYDAQRQGLLQLDHHQLHQSHIQKQELVQSPPSGLMYSSNRGFAAAPTTGQGAFAVHNQSPVTSTAATQLSPSPVGAAAAAATPIVAAAGREDEAALWWKANPAPATAPAYRPRPTSVAAVQPGLGGASSATESTYEHHDMTDLAKLRRED</sequence>
<gene>
    <name evidence="3" type="ORF">KVV02_008797</name>
</gene>
<feature type="region of interest" description="Disordered" evidence="1">
    <location>
        <begin position="610"/>
        <end position="656"/>
    </location>
</feature>
<proteinExistence type="predicted"/>
<feature type="compositionally biased region" description="Low complexity" evidence="1">
    <location>
        <begin position="610"/>
        <end position="621"/>
    </location>
</feature>
<feature type="region of interest" description="Disordered" evidence="1">
    <location>
        <begin position="424"/>
        <end position="459"/>
    </location>
</feature>
<feature type="transmembrane region" description="Helical" evidence="2">
    <location>
        <begin position="309"/>
        <end position="335"/>
    </location>
</feature>
<reference evidence="3" key="1">
    <citation type="submission" date="2021-07" db="EMBL/GenBank/DDBJ databases">
        <title>Draft genome of Mortierella alpina, strain LL118, isolated from an aspen leaf litter sample.</title>
        <authorList>
            <person name="Yang S."/>
            <person name="Vinatzer B.A."/>
        </authorList>
    </citation>
    <scope>NUCLEOTIDE SEQUENCE</scope>
    <source>
        <strain evidence="3">LL118</strain>
    </source>
</reference>
<dbReference type="Proteomes" id="UP000717515">
    <property type="component" value="Unassembled WGS sequence"/>
</dbReference>
<evidence type="ECO:0000256" key="2">
    <source>
        <dbReference type="SAM" id="Phobius"/>
    </source>
</evidence>
<feature type="compositionally biased region" description="Polar residues" evidence="1">
    <location>
        <begin position="450"/>
        <end position="459"/>
    </location>
</feature>
<feature type="compositionally biased region" description="Low complexity" evidence="1">
    <location>
        <begin position="435"/>
        <end position="449"/>
    </location>
</feature>
<dbReference type="EMBL" id="JAIFTL010000127">
    <property type="protein sequence ID" value="KAG9322854.1"/>
    <property type="molecule type" value="Genomic_DNA"/>
</dbReference>
<feature type="transmembrane region" description="Helical" evidence="2">
    <location>
        <begin position="58"/>
        <end position="80"/>
    </location>
</feature>
<name>A0A9P8CXX8_MORAP</name>
<protein>
    <submittedName>
        <fullName evidence="3">Uncharacterized protein</fullName>
    </submittedName>
</protein>
<accession>A0A9P8CXX8</accession>
<keyword evidence="2" id="KW-0472">Membrane</keyword>
<keyword evidence="2" id="KW-1133">Transmembrane helix</keyword>
<dbReference type="AlphaFoldDB" id="A0A9P8CXX8"/>